<evidence type="ECO:0000256" key="1">
    <source>
        <dbReference type="ARBA" id="ARBA00022729"/>
    </source>
</evidence>
<dbReference type="Proteomes" id="UP000238650">
    <property type="component" value="Unassembled WGS sequence"/>
</dbReference>
<proteinExistence type="predicted"/>
<name>A0A2S9QKP0_9MICO</name>
<dbReference type="Pfam" id="PF00497">
    <property type="entry name" value="SBP_bac_3"/>
    <property type="match status" value="1"/>
</dbReference>
<reference evidence="4 5" key="1">
    <citation type="journal article" date="2017" name="New Microbes New Infect">
        <title>Genome sequence of 'Leucobacter massiliensis' sp. nov. isolated from human pharynx after travel to the 2014 Hajj.</title>
        <authorList>
            <person name="Leangapichart T."/>
            <person name="Gautret P."/>
            <person name="Nguyen T.T."/>
            <person name="Armstrong N."/>
            <person name="Rolain J.M."/>
        </authorList>
    </citation>
    <scope>NUCLEOTIDE SEQUENCE [LARGE SCALE GENOMIC DNA]</scope>
    <source>
        <strain evidence="4 5">122RC15</strain>
    </source>
</reference>
<organism evidence="4 5">
    <name type="scientific">Leucobacter massiliensis</name>
    <dbReference type="NCBI Taxonomy" id="1686285"/>
    <lineage>
        <taxon>Bacteria</taxon>
        <taxon>Bacillati</taxon>
        <taxon>Actinomycetota</taxon>
        <taxon>Actinomycetes</taxon>
        <taxon>Micrococcales</taxon>
        <taxon>Microbacteriaceae</taxon>
        <taxon>Leucobacter</taxon>
    </lineage>
</organism>
<dbReference type="PANTHER" id="PTHR35936:SF17">
    <property type="entry name" value="ARGININE-BINDING EXTRACELLULAR PROTEIN ARTP"/>
    <property type="match status" value="1"/>
</dbReference>
<protein>
    <recommendedName>
        <fullName evidence="3">Solute-binding protein family 3/N-terminal domain-containing protein</fullName>
    </recommendedName>
</protein>
<accession>A0A2S9QKP0</accession>
<dbReference type="RefSeq" id="WP_105806370.1">
    <property type="nucleotide sequence ID" value="NZ_MWZD01000023.1"/>
</dbReference>
<evidence type="ECO:0000313" key="4">
    <source>
        <dbReference type="EMBL" id="PRI10161.1"/>
    </source>
</evidence>
<dbReference type="AlphaFoldDB" id="A0A2S9QKP0"/>
<keyword evidence="5" id="KW-1185">Reference proteome</keyword>
<dbReference type="PANTHER" id="PTHR35936">
    <property type="entry name" value="MEMBRANE-BOUND LYTIC MUREIN TRANSGLYCOSYLASE F"/>
    <property type="match status" value="1"/>
</dbReference>
<evidence type="ECO:0000259" key="3">
    <source>
        <dbReference type="SMART" id="SM00062"/>
    </source>
</evidence>
<dbReference type="PROSITE" id="PS51257">
    <property type="entry name" value="PROKAR_LIPOPROTEIN"/>
    <property type="match status" value="1"/>
</dbReference>
<dbReference type="OrthoDB" id="8454826at2"/>
<gene>
    <name evidence="4" type="ORF">B4915_13625</name>
</gene>
<evidence type="ECO:0000256" key="2">
    <source>
        <dbReference type="SAM" id="SignalP"/>
    </source>
</evidence>
<dbReference type="SUPFAM" id="SSF53850">
    <property type="entry name" value="Periplasmic binding protein-like II"/>
    <property type="match status" value="1"/>
</dbReference>
<dbReference type="CDD" id="cd13530">
    <property type="entry name" value="PBP2_peptides_like"/>
    <property type="match status" value="1"/>
</dbReference>
<dbReference type="EMBL" id="MWZD01000023">
    <property type="protein sequence ID" value="PRI10161.1"/>
    <property type="molecule type" value="Genomic_DNA"/>
</dbReference>
<feature type="chain" id="PRO_5038895650" description="Solute-binding protein family 3/N-terminal domain-containing protein" evidence="2">
    <location>
        <begin position="25"/>
        <end position="268"/>
    </location>
</feature>
<dbReference type="Gene3D" id="3.40.190.10">
    <property type="entry name" value="Periplasmic binding protein-like II"/>
    <property type="match status" value="2"/>
</dbReference>
<dbReference type="SMART" id="SM00062">
    <property type="entry name" value="PBPb"/>
    <property type="match status" value="1"/>
</dbReference>
<comment type="caution">
    <text evidence="4">The sequence shown here is derived from an EMBL/GenBank/DDBJ whole genome shotgun (WGS) entry which is preliminary data.</text>
</comment>
<sequence>MLTKKTTALLTAIAAGALALTACSSGGGAPADANEGSRTVTVVTSNDAPFSYIDEDTGELTGIDGDMLNVMADQLGWNIEVVVTDFATMPQTVLSKKADLIADGLYVTDERKKTLAFSDTWYYQGEGMLVPSDSTLTSREDAKGKVIGVMTGTTHLEIAQELTSESNIKQFDSQANLIQAVANGQVDAAFTDQAVVAWSLVQNPNDKVKLVSPYDPYFPGTIAAAFRQDEESDELREALNGALADLKASPQYLEILKKYGLGEDNVAE</sequence>
<evidence type="ECO:0000313" key="5">
    <source>
        <dbReference type="Proteomes" id="UP000238650"/>
    </source>
</evidence>
<feature type="domain" description="Solute-binding protein family 3/N-terminal" evidence="3">
    <location>
        <begin position="39"/>
        <end position="263"/>
    </location>
</feature>
<keyword evidence="1 2" id="KW-0732">Signal</keyword>
<feature type="signal peptide" evidence="2">
    <location>
        <begin position="1"/>
        <end position="24"/>
    </location>
</feature>
<dbReference type="InterPro" id="IPR001638">
    <property type="entry name" value="Solute-binding_3/MltF_N"/>
</dbReference>